<organism evidence="2 3">
    <name type="scientific">Tahibacter harae</name>
    <dbReference type="NCBI Taxonomy" id="2963937"/>
    <lineage>
        <taxon>Bacteria</taxon>
        <taxon>Pseudomonadati</taxon>
        <taxon>Pseudomonadota</taxon>
        <taxon>Gammaproteobacteria</taxon>
        <taxon>Lysobacterales</taxon>
        <taxon>Rhodanobacteraceae</taxon>
        <taxon>Tahibacter</taxon>
    </lineage>
</organism>
<dbReference type="EMBL" id="JANFQO010000014">
    <property type="protein sequence ID" value="MCQ4166070.1"/>
    <property type="molecule type" value="Genomic_DNA"/>
</dbReference>
<proteinExistence type="predicted"/>
<reference evidence="2" key="1">
    <citation type="submission" date="2022-07" db="EMBL/GenBank/DDBJ databases">
        <title>Tahibacter sp., a new gammaproteobacterium isolated from the silt sample collected at pig farm.</title>
        <authorList>
            <person name="Chen H."/>
        </authorList>
    </citation>
    <scope>NUCLEOTIDE SEQUENCE</scope>
    <source>
        <strain evidence="2">P2K</strain>
    </source>
</reference>
<evidence type="ECO:0000313" key="3">
    <source>
        <dbReference type="Proteomes" id="UP001165498"/>
    </source>
</evidence>
<accession>A0ABT1QUV6</accession>
<evidence type="ECO:0000313" key="2">
    <source>
        <dbReference type="EMBL" id="MCQ4166070.1"/>
    </source>
</evidence>
<keyword evidence="3" id="KW-1185">Reference proteome</keyword>
<protein>
    <submittedName>
        <fullName evidence="2">Uncharacterized protein</fullName>
    </submittedName>
</protein>
<feature type="chain" id="PRO_5045721508" evidence="1">
    <location>
        <begin position="29"/>
        <end position="212"/>
    </location>
</feature>
<name>A0ABT1QUV6_9GAMM</name>
<feature type="signal peptide" evidence="1">
    <location>
        <begin position="1"/>
        <end position="28"/>
    </location>
</feature>
<keyword evidence="1" id="KW-0732">Signal</keyword>
<dbReference type="Proteomes" id="UP001165498">
    <property type="component" value="Unassembled WGS sequence"/>
</dbReference>
<comment type="caution">
    <text evidence="2">The sequence shown here is derived from an EMBL/GenBank/DDBJ whole genome shotgun (WGS) entry which is preliminary data.</text>
</comment>
<evidence type="ECO:0000256" key="1">
    <source>
        <dbReference type="SAM" id="SignalP"/>
    </source>
</evidence>
<gene>
    <name evidence="2" type="ORF">NM961_15215</name>
</gene>
<dbReference type="RefSeq" id="WP_255915261.1">
    <property type="nucleotide sequence ID" value="NZ_JANFQO010000014.1"/>
</dbReference>
<sequence>MKRREFLGAPVALLGLGLAAGYSPLAAAATDAAAASFILLRVAGSGGETDLTGDLQQAWPQLEASLGEARINLLGVVRSTGNTLGAIDIESAFFGEGREVNLALVYSAAAAGRDSGSRPISFLAQASSFAGFVVSPQGGKLRSKTAPSVNLIGDARDGRLVPGHYILLHRPLSMGRFNLAEYRFSGSWLKPLARRDRKPVTADYIVFAVDPA</sequence>